<dbReference type="Pfam" id="PF00768">
    <property type="entry name" value="Peptidase_S11"/>
    <property type="match status" value="1"/>
</dbReference>
<dbReference type="InterPro" id="IPR012338">
    <property type="entry name" value="Beta-lactam/transpept-like"/>
</dbReference>
<keyword evidence="10" id="KW-0121">Carboxypeptidase</keyword>
<evidence type="ECO:0000259" key="9">
    <source>
        <dbReference type="Pfam" id="PF00768"/>
    </source>
</evidence>
<keyword evidence="3 10" id="KW-0378">Hydrolase</keyword>
<evidence type="ECO:0000313" key="10">
    <source>
        <dbReference type="EMBL" id="MEN2768816.1"/>
    </source>
</evidence>
<evidence type="ECO:0000256" key="6">
    <source>
        <dbReference type="ARBA" id="ARBA00023316"/>
    </source>
</evidence>
<dbReference type="PRINTS" id="PR00725">
    <property type="entry name" value="DADACBPTASE1"/>
</dbReference>
<dbReference type="SUPFAM" id="SSF56601">
    <property type="entry name" value="beta-lactamase/transpeptidase-like"/>
    <property type="match status" value="1"/>
</dbReference>
<dbReference type="Proteomes" id="UP001444625">
    <property type="component" value="Unassembled WGS sequence"/>
</dbReference>
<protein>
    <submittedName>
        <fullName evidence="10">D-alanyl-D-alanine carboxypeptidase family protein</fullName>
        <ecNumber evidence="10">3.4.-.-</ecNumber>
    </submittedName>
</protein>
<keyword evidence="6" id="KW-0961">Cell wall biogenesis/degradation</keyword>
<accession>A0ABU9XKI7</accession>
<dbReference type="PANTHER" id="PTHR21581:SF33">
    <property type="entry name" value="D-ALANYL-D-ALANINE CARBOXYPEPTIDASE DACB"/>
    <property type="match status" value="1"/>
</dbReference>
<evidence type="ECO:0000313" key="11">
    <source>
        <dbReference type="Proteomes" id="UP001444625"/>
    </source>
</evidence>
<evidence type="ECO:0000256" key="2">
    <source>
        <dbReference type="ARBA" id="ARBA00022729"/>
    </source>
</evidence>
<dbReference type="EC" id="3.4.-.-" evidence="10"/>
<dbReference type="EMBL" id="JBDIML010000007">
    <property type="protein sequence ID" value="MEN2768816.1"/>
    <property type="molecule type" value="Genomic_DNA"/>
</dbReference>
<evidence type="ECO:0000256" key="1">
    <source>
        <dbReference type="ARBA" id="ARBA00007164"/>
    </source>
</evidence>
<keyword evidence="2" id="KW-0732">Signal</keyword>
<evidence type="ECO:0000256" key="7">
    <source>
        <dbReference type="RuleBase" id="RU004016"/>
    </source>
</evidence>
<evidence type="ECO:0000256" key="3">
    <source>
        <dbReference type="ARBA" id="ARBA00022801"/>
    </source>
</evidence>
<keyword evidence="10" id="KW-0645">Protease</keyword>
<dbReference type="GO" id="GO:0004180">
    <property type="term" value="F:carboxypeptidase activity"/>
    <property type="evidence" value="ECO:0007669"/>
    <property type="project" value="UniProtKB-KW"/>
</dbReference>
<gene>
    <name evidence="10" type="ORF">ABC228_16655</name>
</gene>
<feature type="domain" description="Peptidase S11 D-alanyl-D-alanine carboxypeptidase A N-terminal" evidence="9">
    <location>
        <begin position="28"/>
        <end position="253"/>
    </location>
</feature>
<evidence type="ECO:0000256" key="4">
    <source>
        <dbReference type="ARBA" id="ARBA00022960"/>
    </source>
</evidence>
<keyword evidence="8" id="KW-0472">Membrane</keyword>
<keyword evidence="8" id="KW-0812">Transmembrane</keyword>
<comment type="similarity">
    <text evidence="1 7">Belongs to the peptidase S11 family.</text>
</comment>
<dbReference type="PANTHER" id="PTHR21581">
    <property type="entry name" value="D-ALANYL-D-ALANINE CARBOXYPEPTIDASE"/>
    <property type="match status" value="1"/>
</dbReference>
<evidence type="ECO:0000256" key="8">
    <source>
        <dbReference type="SAM" id="Phobius"/>
    </source>
</evidence>
<reference evidence="10 11" key="1">
    <citation type="submission" date="2024-05" db="EMBL/GenBank/DDBJ databases">
        <authorList>
            <person name="Haq I."/>
            <person name="Ullah Z."/>
            <person name="Ahmad R."/>
            <person name="Li M."/>
            <person name="Tong Y."/>
        </authorList>
    </citation>
    <scope>NUCLEOTIDE SEQUENCE [LARGE SCALE GENOMIC DNA]</scope>
    <source>
        <strain evidence="10 11">16A2E</strain>
    </source>
</reference>
<keyword evidence="8" id="KW-1133">Transmembrane helix</keyword>
<sequence length="370" mass="41749">MNRRIIIMLVILLIQIVTIEPIQAEEIKLPKISSEAAIVIDPATNTVLYEKNASKQLYPASLTKIATAIYAIENGNLEDLVTISENAYRTMGSTVYLEKGEQLSLKRLLEGLLINSGNDAAVAIAEHLSGSVAEFSNELNTYLQDVIGVKQTHFKNPHGLFDVEHVTTAEDLAVITEYAMENEVFSEIFGTKEIQWESKGWDTTLYTHHKLLREMPYPGVTGGKTGFIEEAGFTLATTASRDNMSLVVITMGNAHQLDAYQDTKALLDYGFEHFTRDGEAVTIRNDRQIKLRKLENTKKLRVEDEKATSGYTVLSNSKEMLTANRKELRKMTKIHHDVALDFLLLGSILLFIWLKLYRKNLKNHDDVYHD</sequence>
<name>A0ABU9XKI7_9BACI</name>
<evidence type="ECO:0000256" key="5">
    <source>
        <dbReference type="ARBA" id="ARBA00022984"/>
    </source>
</evidence>
<organism evidence="10 11">
    <name type="scientific">Ornithinibacillus xuwenensis</name>
    <dbReference type="NCBI Taxonomy" id="3144668"/>
    <lineage>
        <taxon>Bacteria</taxon>
        <taxon>Bacillati</taxon>
        <taxon>Bacillota</taxon>
        <taxon>Bacilli</taxon>
        <taxon>Bacillales</taxon>
        <taxon>Bacillaceae</taxon>
        <taxon>Ornithinibacillus</taxon>
    </lineage>
</organism>
<comment type="caution">
    <text evidence="10">The sequence shown here is derived from an EMBL/GenBank/DDBJ whole genome shotgun (WGS) entry which is preliminary data.</text>
</comment>
<keyword evidence="5" id="KW-0573">Peptidoglycan synthesis</keyword>
<keyword evidence="4" id="KW-0133">Cell shape</keyword>
<keyword evidence="11" id="KW-1185">Reference proteome</keyword>
<feature type="transmembrane region" description="Helical" evidence="8">
    <location>
        <begin position="334"/>
        <end position="354"/>
    </location>
</feature>
<dbReference type="RefSeq" id="WP_345826309.1">
    <property type="nucleotide sequence ID" value="NZ_JBDIML010000007.1"/>
</dbReference>
<proteinExistence type="inferred from homology"/>
<dbReference type="InterPro" id="IPR018044">
    <property type="entry name" value="Peptidase_S11"/>
</dbReference>
<dbReference type="Gene3D" id="3.40.710.10">
    <property type="entry name" value="DD-peptidase/beta-lactamase superfamily"/>
    <property type="match status" value="1"/>
</dbReference>
<dbReference type="InterPro" id="IPR001967">
    <property type="entry name" value="Peptidase_S11_N"/>
</dbReference>